<organism evidence="2 3">
    <name type="scientific">Catenuloplanes indicus</name>
    <dbReference type="NCBI Taxonomy" id="137267"/>
    <lineage>
        <taxon>Bacteria</taxon>
        <taxon>Bacillati</taxon>
        <taxon>Actinomycetota</taxon>
        <taxon>Actinomycetes</taxon>
        <taxon>Micromonosporales</taxon>
        <taxon>Micromonosporaceae</taxon>
        <taxon>Catenuloplanes</taxon>
    </lineage>
</organism>
<dbReference type="EMBL" id="JAUSUZ010000001">
    <property type="protein sequence ID" value="MDQ0366063.1"/>
    <property type="molecule type" value="Genomic_DNA"/>
</dbReference>
<feature type="chain" id="PRO_5041991562" description="Secreted protein" evidence="1">
    <location>
        <begin position="32"/>
        <end position="294"/>
    </location>
</feature>
<proteinExistence type="predicted"/>
<comment type="caution">
    <text evidence="2">The sequence shown here is derived from an EMBL/GenBank/DDBJ whole genome shotgun (WGS) entry which is preliminary data.</text>
</comment>
<evidence type="ECO:0000313" key="3">
    <source>
        <dbReference type="Proteomes" id="UP001240236"/>
    </source>
</evidence>
<protein>
    <recommendedName>
        <fullName evidence="4">Secreted protein</fullName>
    </recommendedName>
</protein>
<accession>A0AAE4AZL0</accession>
<keyword evidence="1" id="KW-0732">Signal</keyword>
<dbReference type="AlphaFoldDB" id="A0AAE4AZL0"/>
<feature type="signal peptide" evidence="1">
    <location>
        <begin position="1"/>
        <end position="31"/>
    </location>
</feature>
<name>A0AAE4AZL0_9ACTN</name>
<evidence type="ECO:0008006" key="4">
    <source>
        <dbReference type="Google" id="ProtNLM"/>
    </source>
</evidence>
<dbReference type="Proteomes" id="UP001240236">
    <property type="component" value="Unassembled WGS sequence"/>
</dbReference>
<sequence length="294" mass="29098">MTSRRNTARNAALAAGVCLATIFGAASPAMADTSNAYAQALSTTLVGGVLGARTTPAQVANDGTQPVQTSTGNPTLIGGQSILKAGVLVQQATAWPEGRDAACAGVAGNGGVVAIGNDGTCTVSGSGGVSLELLNVLGLGSVTLKADAITSECYATSLGDLRAKSTLANLRLETKTALGTTTTTSLAGQTGPNTGVNVGGLLGLGNIATLLINEQHTDATNNSASATALRIGLLGTTGVLSSTVEVGKVMCGETKYTPALPVHGLPIAGGALAVAMWFGRHRIKSLATSLRGAR</sequence>
<dbReference type="RefSeq" id="WP_307239115.1">
    <property type="nucleotide sequence ID" value="NZ_JAUSUZ010000001.1"/>
</dbReference>
<keyword evidence="3" id="KW-1185">Reference proteome</keyword>
<evidence type="ECO:0000313" key="2">
    <source>
        <dbReference type="EMBL" id="MDQ0366063.1"/>
    </source>
</evidence>
<gene>
    <name evidence="2" type="ORF">J2S42_002732</name>
</gene>
<evidence type="ECO:0000256" key="1">
    <source>
        <dbReference type="SAM" id="SignalP"/>
    </source>
</evidence>
<reference evidence="2 3" key="1">
    <citation type="submission" date="2023-07" db="EMBL/GenBank/DDBJ databases">
        <title>Sequencing the genomes of 1000 actinobacteria strains.</title>
        <authorList>
            <person name="Klenk H.-P."/>
        </authorList>
    </citation>
    <scope>NUCLEOTIDE SEQUENCE [LARGE SCALE GENOMIC DNA]</scope>
    <source>
        <strain evidence="2 3">DSM 44709</strain>
    </source>
</reference>